<feature type="signal peptide" evidence="1">
    <location>
        <begin position="1"/>
        <end position="19"/>
    </location>
</feature>
<evidence type="ECO:0000256" key="1">
    <source>
        <dbReference type="SAM" id="SignalP"/>
    </source>
</evidence>
<proteinExistence type="predicted"/>
<reference evidence="2 3" key="1">
    <citation type="submission" date="2019-12" db="EMBL/GenBank/DDBJ databases">
        <authorList>
            <person name="Dong K."/>
        </authorList>
    </citation>
    <scope>NUCLEOTIDE SEQUENCE [LARGE SCALE GENOMIC DNA]</scope>
    <source>
        <strain evidence="2 3">JCM 31225</strain>
    </source>
</reference>
<dbReference type="EMBL" id="WSQA01000007">
    <property type="protein sequence ID" value="MVZ62530.1"/>
    <property type="molecule type" value="Genomic_DNA"/>
</dbReference>
<organism evidence="2 3">
    <name type="scientific">Sphingobacterium humi</name>
    <dbReference type="NCBI Taxonomy" id="1796905"/>
    <lineage>
        <taxon>Bacteria</taxon>
        <taxon>Pseudomonadati</taxon>
        <taxon>Bacteroidota</taxon>
        <taxon>Sphingobacteriia</taxon>
        <taxon>Sphingobacteriales</taxon>
        <taxon>Sphingobacteriaceae</taxon>
        <taxon>Sphingobacterium</taxon>
    </lineage>
</organism>
<dbReference type="OrthoDB" id="996847at2"/>
<protein>
    <submittedName>
        <fullName evidence="2">Uncharacterized protein</fullName>
    </submittedName>
</protein>
<keyword evidence="1" id="KW-0732">Signal</keyword>
<dbReference type="AlphaFoldDB" id="A0A6N8KYJ7"/>
<comment type="caution">
    <text evidence="2">The sequence shown here is derived from an EMBL/GenBank/DDBJ whole genome shotgun (WGS) entry which is preliminary data.</text>
</comment>
<gene>
    <name evidence="2" type="ORF">GQF63_10885</name>
</gene>
<name>A0A6N8KYJ7_9SPHI</name>
<evidence type="ECO:0000313" key="2">
    <source>
        <dbReference type="EMBL" id="MVZ62530.1"/>
    </source>
</evidence>
<keyword evidence="3" id="KW-1185">Reference proteome</keyword>
<accession>A0A6N8KYJ7</accession>
<sequence length="213" mass="25433">MQKLALLLLSMLFFQFATAQSGQIEPDFFGNLVYSRPDRSYEAKLERNIFNDLLFSDSRNNKETYESRYLDKYFPGIQQDRKKQTHLFQQLIYQHRRNQGYQISYSIDIFGKEIVKDNQGKATESGVDIFGNEYYTDINTGGKASIKKNIFDFWEYEENGDKAWLDKDIFNKWSYEDSFGNKLEFAPKTWSRLQRKLGSDKDILWFFVDQFFY</sequence>
<feature type="chain" id="PRO_5027068738" evidence="1">
    <location>
        <begin position="20"/>
        <end position="213"/>
    </location>
</feature>
<evidence type="ECO:0000313" key="3">
    <source>
        <dbReference type="Proteomes" id="UP000435036"/>
    </source>
</evidence>
<dbReference type="Proteomes" id="UP000435036">
    <property type="component" value="Unassembled WGS sequence"/>
</dbReference>
<dbReference type="RefSeq" id="WP_160369259.1">
    <property type="nucleotide sequence ID" value="NZ_WSQA01000007.1"/>
</dbReference>